<accession>A0A3G2R5S1</accession>
<dbReference type="InterPro" id="IPR014195">
    <property type="entry name" value="Spore_III_AG"/>
</dbReference>
<keyword evidence="1" id="KW-1133">Transmembrane helix</keyword>
<name>A0A3G2R5S1_9FIRM</name>
<dbReference type="RefSeq" id="WP_122014764.1">
    <property type="nucleotide sequence ID" value="NZ_CP033169.1"/>
</dbReference>
<dbReference type="NCBIfam" id="TIGR02830">
    <property type="entry name" value="spore_III_AG"/>
    <property type="match status" value="1"/>
</dbReference>
<feature type="transmembrane region" description="Helical" evidence="1">
    <location>
        <begin position="21"/>
        <end position="39"/>
    </location>
</feature>
<dbReference type="KEGG" id="bacg:D2962_08825"/>
<keyword evidence="3" id="KW-1185">Reference proteome</keyword>
<keyword evidence="1" id="KW-0812">Transmembrane</keyword>
<dbReference type="Proteomes" id="UP000280960">
    <property type="component" value="Chromosome"/>
</dbReference>
<organism evidence="2 3">
    <name type="scientific">Biomaibacter acetigenes</name>
    <dbReference type="NCBI Taxonomy" id="2316383"/>
    <lineage>
        <taxon>Bacteria</taxon>
        <taxon>Bacillati</taxon>
        <taxon>Bacillota</taxon>
        <taxon>Clostridia</taxon>
        <taxon>Thermosediminibacterales</taxon>
        <taxon>Tepidanaerobacteraceae</taxon>
        <taxon>Biomaibacter</taxon>
    </lineage>
</organism>
<dbReference type="AlphaFoldDB" id="A0A3G2R5S1"/>
<sequence length="197" mass="21621">MEEKQNIKVILNWLKNPKNKAISHLIVIFAIGFLFLSLAKTIAPPMRPQDITGTDSISIAQTPAAVEQSYEERLEKQLAEVLKKVHGVGDVSIMITLENDMMVEPAFNTINSQKTSEEKDSEGGVRTVTETQSNRQVVVLRKGGEDEPLVVKKSTPMIKGVLIVADGASSSRIIEQITRAAATVLDIPVYKIKVLAK</sequence>
<gene>
    <name evidence="2" type="primary">spoIIIAG</name>
    <name evidence="2" type="ORF">D2962_08825</name>
</gene>
<reference evidence="2 3" key="1">
    <citation type="submission" date="2018-10" db="EMBL/GenBank/DDBJ databases">
        <authorList>
            <person name="Zhang X."/>
        </authorList>
    </citation>
    <scope>NUCLEOTIDE SEQUENCE [LARGE SCALE GENOMIC DNA]</scope>
    <source>
        <strain evidence="2 3">SK-G1</strain>
    </source>
</reference>
<protein>
    <submittedName>
        <fullName evidence="2">Stage III sporulation protein AG</fullName>
    </submittedName>
</protein>
<evidence type="ECO:0000256" key="1">
    <source>
        <dbReference type="SAM" id="Phobius"/>
    </source>
</evidence>
<dbReference type="EMBL" id="CP033169">
    <property type="protein sequence ID" value="AYO30705.1"/>
    <property type="molecule type" value="Genomic_DNA"/>
</dbReference>
<evidence type="ECO:0000313" key="3">
    <source>
        <dbReference type="Proteomes" id="UP000280960"/>
    </source>
</evidence>
<proteinExistence type="predicted"/>
<evidence type="ECO:0000313" key="2">
    <source>
        <dbReference type="EMBL" id="AYO30705.1"/>
    </source>
</evidence>
<keyword evidence="1" id="KW-0472">Membrane</keyword>